<dbReference type="SUPFAM" id="SSF109604">
    <property type="entry name" value="HD-domain/PDEase-like"/>
    <property type="match status" value="1"/>
</dbReference>
<evidence type="ECO:0000256" key="7">
    <source>
        <dbReference type="HAMAP-Rule" id="MF_00277"/>
    </source>
</evidence>
<keyword evidence="2 7" id="KW-0548">Nucleotidyltransferase</keyword>
<dbReference type="KEGG" id="dpr:Despr_0372"/>
<dbReference type="InterPro" id="IPR043519">
    <property type="entry name" value="NT_sf"/>
</dbReference>
<proteinExistence type="inferred from homology"/>
<dbReference type="InterPro" id="IPR013546">
    <property type="entry name" value="PII_UdlTrfase/GS_AdlTrfase"/>
</dbReference>
<comment type="catalytic activity">
    <reaction evidence="7">
        <text>[protein-PII]-uridylyl-L-tyrosine + H2O = [protein-PII]-L-tyrosine + UMP + H(+)</text>
        <dbReference type="Rhea" id="RHEA:48600"/>
        <dbReference type="Rhea" id="RHEA-COMP:12147"/>
        <dbReference type="Rhea" id="RHEA-COMP:12148"/>
        <dbReference type="ChEBI" id="CHEBI:15377"/>
        <dbReference type="ChEBI" id="CHEBI:15378"/>
        <dbReference type="ChEBI" id="CHEBI:46858"/>
        <dbReference type="ChEBI" id="CHEBI:57865"/>
        <dbReference type="ChEBI" id="CHEBI:90602"/>
    </reaction>
</comment>
<dbReference type="GO" id="GO:0006808">
    <property type="term" value="P:regulation of nitrogen utilization"/>
    <property type="evidence" value="ECO:0007669"/>
    <property type="project" value="UniProtKB-UniRule"/>
</dbReference>
<reference evidence="10 11" key="1">
    <citation type="journal article" date="2011" name="Stand. Genomic Sci.">
        <title>Complete genome sequence of Desulfobulbus propionicus type strain (1pr3).</title>
        <authorList>
            <person name="Pagani I."/>
            <person name="Lapidus A."/>
            <person name="Nolan M."/>
            <person name="Lucas S."/>
            <person name="Hammon N."/>
            <person name="Deshpande S."/>
            <person name="Cheng J.F."/>
            <person name="Chertkov O."/>
            <person name="Davenport K."/>
            <person name="Tapia R."/>
            <person name="Han C."/>
            <person name="Goodwin L."/>
            <person name="Pitluck S."/>
            <person name="Liolios K."/>
            <person name="Mavromatis K."/>
            <person name="Ivanova N."/>
            <person name="Mikhailova N."/>
            <person name="Pati A."/>
            <person name="Chen A."/>
            <person name="Palaniappan K."/>
            <person name="Land M."/>
            <person name="Hauser L."/>
            <person name="Chang Y.J."/>
            <person name="Jeffries C.D."/>
            <person name="Detter J.C."/>
            <person name="Brambilla E."/>
            <person name="Kannan K.P."/>
            <person name="Djao O.D."/>
            <person name="Rohde M."/>
            <person name="Pukall R."/>
            <person name="Spring S."/>
            <person name="Goker M."/>
            <person name="Sikorski J."/>
            <person name="Woyke T."/>
            <person name="Bristow J."/>
            <person name="Eisen J.A."/>
            <person name="Markowitz V."/>
            <person name="Hugenholtz P."/>
            <person name="Kyrpides N.C."/>
            <person name="Klenk H.P."/>
        </authorList>
    </citation>
    <scope>NUCLEOTIDE SEQUENCE [LARGE SCALE GENOMIC DNA]</scope>
    <source>
        <strain evidence="11">ATCC 33891 / DSM 2032 / 1pr3</strain>
    </source>
</reference>
<dbReference type="AlphaFoldDB" id="A0A7U4DN15"/>
<accession>A0A7U4DN15</accession>
<dbReference type="PANTHER" id="PTHR47320">
    <property type="entry name" value="BIFUNCTIONAL URIDYLYLTRANSFERASE/URIDYLYL-REMOVING ENZYME"/>
    <property type="match status" value="1"/>
</dbReference>
<keyword evidence="4 7" id="KW-0378">Hydrolase</keyword>
<dbReference type="HAMAP" id="MF_00277">
    <property type="entry name" value="PII_uridylyl_transf"/>
    <property type="match status" value="1"/>
</dbReference>
<evidence type="ECO:0000256" key="4">
    <source>
        <dbReference type="ARBA" id="ARBA00022801"/>
    </source>
</evidence>
<evidence type="ECO:0000313" key="10">
    <source>
        <dbReference type="EMBL" id="ADW16554.1"/>
    </source>
</evidence>
<comment type="catalytic activity">
    <reaction evidence="7">
        <text>[protein-PII]-L-tyrosine + UTP = [protein-PII]-uridylyl-L-tyrosine + diphosphate</text>
        <dbReference type="Rhea" id="RHEA:13673"/>
        <dbReference type="Rhea" id="RHEA-COMP:12147"/>
        <dbReference type="Rhea" id="RHEA-COMP:12148"/>
        <dbReference type="ChEBI" id="CHEBI:33019"/>
        <dbReference type="ChEBI" id="CHEBI:46398"/>
        <dbReference type="ChEBI" id="CHEBI:46858"/>
        <dbReference type="ChEBI" id="CHEBI:90602"/>
        <dbReference type="EC" id="2.7.7.59"/>
    </reaction>
</comment>
<dbReference type="PIRSF" id="PIRSF006288">
    <property type="entry name" value="PII_uridyltransf"/>
    <property type="match status" value="1"/>
</dbReference>
<dbReference type="CDD" id="cd05401">
    <property type="entry name" value="NT_GlnE_GlnD_like"/>
    <property type="match status" value="1"/>
</dbReference>
<evidence type="ECO:0000256" key="1">
    <source>
        <dbReference type="ARBA" id="ARBA00022679"/>
    </source>
</evidence>
<dbReference type="PROSITE" id="PS51671">
    <property type="entry name" value="ACT"/>
    <property type="match status" value="1"/>
</dbReference>
<dbReference type="Pfam" id="PF08335">
    <property type="entry name" value="GlnD_UR_UTase"/>
    <property type="match status" value="1"/>
</dbReference>
<dbReference type="InterPro" id="IPR045865">
    <property type="entry name" value="ACT-like_dom_sf"/>
</dbReference>
<dbReference type="InterPro" id="IPR010043">
    <property type="entry name" value="UTase/UR"/>
</dbReference>
<dbReference type="SUPFAM" id="SSF55021">
    <property type="entry name" value="ACT-like"/>
    <property type="match status" value="2"/>
</dbReference>
<gene>
    <name evidence="7" type="primary">glnD</name>
    <name evidence="10" type="ordered locus">Despr_0372</name>
</gene>
<dbReference type="EMBL" id="CP002364">
    <property type="protein sequence ID" value="ADW16554.1"/>
    <property type="molecule type" value="Genomic_DNA"/>
</dbReference>
<dbReference type="PROSITE" id="PS51831">
    <property type="entry name" value="HD"/>
    <property type="match status" value="1"/>
</dbReference>
<dbReference type="InterPro" id="IPR006674">
    <property type="entry name" value="HD_domain"/>
</dbReference>
<dbReference type="SUPFAM" id="SSF81301">
    <property type="entry name" value="Nucleotidyltransferase"/>
    <property type="match status" value="1"/>
</dbReference>
<evidence type="ECO:0000259" key="8">
    <source>
        <dbReference type="PROSITE" id="PS51671"/>
    </source>
</evidence>
<feature type="domain" description="ACT" evidence="8">
    <location>
        <begin position="668"/>
        <end position="748"/>
    </location>
</feature>
<evidence type="ECO:0000256" key="2">
    <source>
        <dbReference type="ARBA" id="ARBA00022695"/>
    </source>
</evidence>
<dbReference type="EC" id="3.1.4.-" evidence="7"/>
<evidence type="ECO:0000259" key="9">
    <source>
        <dbReference type="PROSITE" id="PS51831"/>
    </source>
</evidence>
<dbReference type="GO" id="GO:0008773">
    <property type="term" value="F:[protein-PII] uridylyltransferase activity"/>
    <property type="evidence" value="ECO:0007669"/>
    <property type="project" value="UniProtKB-UniRule"/>
</dbReference>
<feature type="region of interest" description="Uridylyltransferase" evidence="7">
    <location>
        <begin position="1"/>
        <end position="319"/>
    </location>
</feature>
<dbReference type="Pfam" id="PF01966">
    <property type="entry name" value="HD"/>
    <property type="match status" value="1"/>
</dbReference>
<evidence type="ECO:0000256" key="5">
    <source>
        <dbReference type="ARBA" id="ARBA00022842"/>
    </source>
</evidence>
<evidence type="ECO:0000256" key="6">
    <source>
        <dbReference type="ARBA" id="ARBA00023268"/>
    </source>
</evidence>
<evidence type="ECO:0000313" key="11">
    <source>
        <dbReference type="Proteomes" id="UP000006365"/>
    </source>
</evidence>
<name>A0A7U4DN15_DESPD</name>
<sequence length="872" mass="98428">MAATLRPRQEALVEAWRQGLSGQEILRRSATLVDEFIIDRFDSAPAVQQVRGSIAVVALGGYGRRELSPCSDIDLLLLHDRWSKKHMREVAEALLYPLWDEGFEVGHSVRGVKDAIRFALDDFHFQVALLDARLLAGSSALFEALRAQYTKQVFEGRREAFIRAMDAAKQERWQKFGSHTYLLEPHIKEGKGGLRDIQAMMWVAKGVFGLHDLDAVQSSGMLEAGNRRALEHSWSMLAKIRNRLHLLCRRKNDQLIFEYQQETAEALDYRDKDGLLAVEHFMRDVYSHLQTVSVVTDLFFEHVHEVMGLTGGAAVEQQLERCIVARGGTVRLTSVEELAERPYLLMRLFLQSGRTGLPLHHRTRQIVTGQLDRVDESFRRSKRVARAFLDLLTRTETIFPVLETMLATGLLTRYLPEFAGVESLAQHDLYHLYTVDRHQLQTVAELSQLKKDQAELFAELKEEEVLFLAALLHDIGKGKQRDHSQVGAEMVAGIGSRLRLSPESCQTLAFLIRHHLYLPENAMRRDFSDRAFIHQAAELIGDSERLTMLYLLTIADSKATGPSAWSDWKASLLSELYLTIKACLGADCHVDTMDRDGEEQGVSWLREQIMARLDGQPARIEIAHLPADYLLSFSLEAVLRHLTIHGEKSARLRQQVLLFAEPGSRSWSLLIMGPDKVGLLAKLCGVLALHNLSVLSAQIFTWPDGTVVDTLEVSPATARGFDEVDWPAVERDLNLAINYRLDVGFQLNERTRPPWWGGGRPVQQLERKVVIDNQTSHQYTIVEVYGADSRSTLYHLTQTLADFGLAIHRARIATEVEQLIDVFYVRTQAGDKLTDVEAMDKVRLTLMHLIGEDAANEAVAAQKETGRTCSAQ</sequence>
<comment type="function">
    <text evidence="7">Modifies, by uridylylation and deuridylylation, the PII regulatory proteins (GlnB and homologs), in response to the nitrogen status of the cell that GlnD senses through the glutamine level. Under low glutamine levels, catalyzes the conversion of the PII proteins and UTP to PII-UMP and PPi, while under higher glutamine levels, GlnD hydrolyzes PII-UMP to PII and UMP (deuridylylation). Thus, controls uridylylation state and activity of the PII proteins, and plays an important role in the regulation of nitrogen assimilation and metabolism.</text>
</comment>
<feature type="domain" description="HD" evidence="9">
    <location>
        <begin position="435"/>
        <end position="549"/>
    </location>
</feature>
<dbReference type="Proteomes" id="UP000006365">
    <property type="component" value="Chromosome"/>
</dbReference>
<dbReference type="CDD" id="cd04899">
    <property type="entry name" value="ACT_ACR-UUR-like_2"/>
    <property type="match status" value="1"/>
</dbReference>
<dbReference type="InterPro" id="IPR003607">
    <property type="entry name" value="HD/PDEase_dom"/>
</dbReference>
<keyword evidence="5 7" id="KW-0460">Magnesium</keyword>
<dbReference type="SMART" id="SM00471">
    <property type="entry name" value="HDc"/>
    <property type="match status" value="1"/>
</dbReference>
<comment type="caution">
    <text evidence="7">Lacks conserved residue(s) required for the propagation of feature annotation.</text>
</comment>
<dbReference type="RefSeq" id="WP_015723101.1">
    <property type="nucleotide sequence ID" value="NC_014972.1"/>
</dbReference>
<comment type="domain">
    <text evidence="7">Has four distinct domains: an N-terminal nucleotidyltransferase (NT) domain responsible for UTase activity, a central HD domain that encodes UR activity, and two C-terminal ACT domains that seem to have a role in glutamine sensing.</text>
</comment>
<keyword evidence="1 7" id="KW-0808">Transferase</keyword>
<comment type="activity regulation">
    <text evidence="7">Uridylyltransferase (UTase) activity is inhibited by glutamine, while glutamine activates uridylyl-removing (UR) activity.</text>
</comment>
<dbReference type="PANTHER" id="PTHR47320:SF1">
    <property type="entry name" value="BIFUNCTIONAL URIDYLYLTRANSFERASE_URIDYLYL-REMOVING ENZYME"/>
    <property type="match status" value="1"/>
</dbReference>
<keyword evidence="3" id="KW-0677">Repeat</keyword>
<protein>
    <recommendedName>
        <fullName evidence="7">Bifunctional uridylyltransferase/uridylyl-removing enzyme</fullName>
        <shortName evidence="7">UTase/UR</shortName>
    </recommendedName>
    <alternativeName>
        <fullName evidence="7">Bifunctional [protein-PII] modification enzyme</fullName>
    </alternativeName>
    <alternativeName>
        <fullName evidence="7">Bifunctional nitrogen sensor protein</fullName>
    </alternativeName>
    <domain>
        <recommendedName>
            <fullName evidence="7">[Protein-PII] uridylyltransferase</fullName>
            <shortName evidence="7">PII uridylyltransferase</shortName>
            <shortName evidence="7">UTase</shortName>
            <ecNumber evidence="7">2.7.7.59</ecNumber>
        </recommendedName>
    </domain>
    <domain>
        <recommendedName>
            <fullName evidence="7">[Protein-PII]-UMP uridylyl-removing enzyme</fullName>
            <shortName evidence="7">UR</shortName>
            <ecNumber evidence="7">3.1.4.-</ecNumber>
        </recommendedName>
    </domain>
</protein>
<dbReference type="InterPro" id="IPR002912">
    <property type="entry name" value="ACT_dom"/>
</dbReference>
<dbReference type="Gene3D" id="1.20.120.330">
    <property type="entry name" value="Nucleotidyltransferases domain 2"/>
    <property type="match status" value="1"/>
</dbReference>
<comment type="similarity">
    <text evidence="7">Belongs to the GlnD family.</text>
</comment>
<keyword evidence="11" id="KW-1185">Reference proteome</keyword>
<comment type="cofactor">
    <cofactor evidence="7">
        <name>Mg(2+)</name>
        <dbReference type="ChEBI" id="CHEBI:18420"/>
    </cofactor>
</comment>
<dbReference type="CDD" id="cd04900">
    <property type="entry name" value="ACT_UUR-like_1"/>
    <property type="match status" value="1"/>
</dbReference>
<dbReference type="SUPFAM" id="SSF81593">
    <property type="entry name" value="Nucleotidyltransferase substrate binding subunit/domain"/>
    <property type="match status" value="1"/>
</dbReference>
<evidence type="ECO:0000256" key="3">
    <source>
        <dbReference type="ARBA" id="ARBA00022737"/>
    </source>
</evidence>
<dbReference type="GO" id="GO:0008081">
    <property type="term" value="F:phosphoric diester hydrolase activity"/>
    <property type="evidence" value="ECO:0007669"/>
    <property type="project" value="UniProtKB-UniRule"/>
</dbReference>
<organism evidence="10 11">
    <name type="scientific">Desulfobulbus propionicus (strain ATCC 33891 / DSM 2032 / VKM B-1956 / 1pr3)</name>
    <dbReference type="NCBI Taxonomy" id="577650"/>
    <lineage>
        <taxon>Bacteria</taxon>
        <taxon>Pseudomonadati</taxon>
        <taxon>Thermodesulfobacteriota</taxon>
        <taxon>Desulfobulbia</taxon>
        <taxon>Desulfobulbales</taxon>
        <taxon>Desulfobulbaceae</taxon>
        <taxon>Desulfobulbus</taxon>
    </lineage>
</organism>
<dbReference type="NCBIfam" id="TIGR01693">
    <property type="entry name" value="UTase_glnD"/>
    <property type="match status" value="1"/>
</dbReference>
<dbReference type="EC" id="2.7.7.59" evidence="7"/>
<dbReference type="Gene3D" id="1.10.3210.10">
    <property type="entry name" value="Hypothetical protein af1432"/>
    <property type="match status" value="1"/>
</dbReference>
<keyword evidence="6 7" id="KW-0511">Multifunctional enzyme</keyword>
<dbReference type="Gene3D" id="3.30.460.10">
    <property type="entry name" value="Beta Polymerase, domain 2"/>
    <property type="match status" value="1"/>
</dbReference>
<dbReference type="Pfam" id="PF24931">
    <property type="entry name" value="ACT_ACR9_3rd"/>
    <property type="match status" value="1"/>
</dbReference>